<evidence type="ECO:0000256" key="13">
    <source>
        <dbReference type="SAM" id="Phobius"/>
    </source>
</evidence>
<feature type="transmembrane region" description="Helical" evidence="13">
    <location>
        <begin position="60"/>
        <end position="84"/>
    </location>
</feature>
<evidence type="ECO:0000256" key="10">
    <source>
        <dbReference type="ARBA" id="ARBA00023224"/>
    </source>
</evidence>
<feature type="transmembrane region" description="Helical" evidence="13">
    <location>
        <begin position="178"/>
        <end position="201"/>
    </location>
</feature>
<evidence type="ECO:0000256" key="3">
    <source>
        <dbReference type="ARBA" id="ARBA00022553"/>
    </source>
</evidence>
<dbReference type="GO" id="GO:0007204">
    <property type="term" value="P:positive regulation of cytosolic calcium ion concentration"/>
    <property type="evidence" value="ECO:0007669"/>
    <property type="project" value="TreeGrafter"/>
</dbReference>
<evidence type="ECO:0000256" key="2">
    <source>
        <dbReference type="ARBA" id="ARBA00022475"/>
    </source>
</evidence>
<keyword evidence="10 12" id="KW-0807">Transducer</keyword>
<dbReference type="SUPFAM" id="SSF81321">
    <property type="entry name" value="Family A G protein-coupled receptor-like"/>
    <property type="match status" value="2"/>
</dbReference>
<gene>
    <name evidence="15" type="ORF">U0070_006630</name>
</gene>
<keyword evidence="6 12" id="KW-0297">G-protein coupled receptor</keyword>
<dbReference type="PRINTS" id="PR01478">
    <property type="entry name" value="LTB2RECEPTOR"/>
</dbReference>
<dbReference type="EMBL" id="JBBHLL010000501">
    <property type="protein sequence ID" value="KAK7801467.1"/>
    <property type="molecule type" value="Genomic_DNA"/>
</dbReference>
<reference evidence="15 16" key="1">
    <citation type="journal article" date="2023" name="bioRxiv">
        <title>Conserved and derived expression patterns and positive selection on dental genes reveal complex evolutionary context of ever-growing rodent molars.</title>
        <authorList>
            <person name="Calamari Z.T."/>
            <person name="Song A."/>
            <person name="Cohen E."/>
            <person name="Akter M."/>
            <person name="Roy R.D."/>
            <person name="Hallikas O."/>
            <person name="Christensen M.M."/>
            <person name="Li P."/>
            <person name="Marangoni P."/>
            <person name="Jernvall J."/>
            <person name="Klein O.D."/>
        </authorList>
    </citation>
    <scope>NUCLEOTIDE SEQUENCE [LARGE SCALE GENOMIC DNA]</scope>
    <source>
        <strain evidence="15">V071</strain>
    </source>
</reference>
<feature type="transmembrane region" description="Helical" evidence="13">
    <location>
        <begin position="394"/>
        <end position="417"/>
    </location>
</feature>
<feature type="transmembrane region" description="Helical" evidence="13">
    <location>
        <begin position="96"/>
        <end position="117"/>
    </location>
</feature>
<comment type="similarity">
    <text evidence="12">Belongs to the G-protein coupled receptor 1 family.</text>
</comment>
<evidence type="ECO:0000256" key="1">
    <source>
        <dbReference type="ARBA" id="ARBA00004651"/>
    </source>
</evidence>
<comment type="similarity">
    <text evidence="11">Belongs to the chemokine-like receptor (CMKLR) family.</text>
</comment>
<dbReference type="AlphaFoldDB" id="A0AAW0HEV9"/>
<feature type="transmembrane region" description="Helical" evidence="13">
    <location>
        <begin position="222"/>
        <end position="240"/>
    </location>
</feature>
<dbReference type="GO" id="GO:0005886">
    <property type="term" value="C:plasma membrane"/>
    <property type="evidence" value="ECO:0007669"/>
    <property type="project" value="UniProtKB-SubCell"/>
</dbReference>
<evidence type="ECO:0000256" key="6">
    <source>
        <dbReference type="ARBA" id="ARBA00023040"/>
    </source>
</evidence>
<dbReference type="PROSITE" id="PS00237">
    <property type="entry name" value="G_PROTEIN_RECEP_F1_1"/>
    <property type="match status" value="1"/>
</dbReference>
<feature type="transmembrane region" description="Helical" evidence="13">
    <location>
        <begin position="423"/>
        <end position="451"/>
    </location>
</feature>
<accession>A0AAW0HEV9</accession>
<keyword evidence="7 13" id="KW-0472">Membrane</keyword>
<feature type="domain" description="G-protein coupled receptors family 1 profile" evidence="14">
    <location>
        <begin position="37"/>
        <end position="288"/>
    </location>
</feature>
<feature type="transmembrane region" description="Helical" evidence="13">
    <location>
        <begin position="471"/>
        <end position="496"/>
    </location>
</feature>
<dbReference type="PRINTS" id="PR01476">
    <property type="entry name" value="LTBRECEPTOR"/>
</dbReference>
<protein>
    <recommendedName>
        <fullName evidence="14">G-protein coupled receptors family 1 profile domain-containing protein</fullName>
    </recommendedName>
</protein>
<dbReference type="FunFam" id="1.20.1070.10:FF:000109">
    <property type="entry name" value="Leukotriene B4 receptor"/>
    <property type="match status" value="2"/>
</dbReference>
<evidence type="ECO:0000256" key="4">
    <source>
        <dbReference type="ARBA" id="ARBA00022692"/>
    </source>
</evidence>
<dbReference type="Proteomes" id="UP001488838">
    <property type="component" value="Unassembled WGS sequence"/>
</dbReference>
<evidence type="ECO:0000259" key="14">
    <source>
        <dbReference type="PROSITE" id="PS50262"/>
    </source>
</evidence>
<evidence type="ECO:0000256" key="5">
    <source>
        <dbReference type="ARBA" id="ARBA00022989"/>
    </source>
</evidence>
<evidence type="ECO:0000256" key="12">
    <source>
        <dbReference type="RuleBase" id="RU000688"/>
    </source>
</evidence>
<dbReference type="PROSITE" id="PS50262">
    <property type="entry name" value="G_PROTEIN_RECEP_F1_2"/>
    <property type="match status" value="2"/>
</dbReference>
<evidence type="ECO:0000256" key="8">
    <source>
        <dbReference type="ARBA" id="ARBA00023170"/>
    </source>
</evidence>
<feature type="transmembrane region" description="Helical" evidence="13">
    <location>
        <begin position="360"/>
        <end position="382"/>
    </location>
</feature>
<dbReference type="PRINTS" id="PR00237">
    <property type="entry name" value="GPCRRHODOPSN"/>
</dbReference>
<organism evidence="15 16">
    <name type="scientific">Myodes glareolus</name>
    <name type="common">Bank vole</name>
    <name type="synonym">Clethrionomys glareolus</name>
    <dbReference type="NCBI Taxonomy" id="447135"/>
    <lineage>
        <taxon>Eukaryota</taxon>
        <taxon>Metazoa</taxon>
        <taxon>Chordata</taxon>
        <taxon>Craniata</taxon>
        <taxon>Vertebrata</taxon>
        <taxon>Euteleostomi</taxon>
        <taxon>Mammalia</taxon>
        <taxon>Eutheria</taxon>
        <taxon>Euarchontoglires</taxon>
        <taxon>Glires</taxon>
        <taxon>Rodentia</taxon>
        <taxon>Myomorpha</taxon>
        <taxon>Muroidea</taxon>
        <taxon>Cricetidae</taxon>
        <taxon>Arvicolinae</taxon>
        <taxon>Myodes</taxon>
    </lineage>
</organism>
<dbReference type="GO" id="GO:0004875">
    <property type="term" value="F:complement receptor activity"/>
    <property type="evidence" value="ECO:0007669"/>
    <property type="project" value="TreeGrafter"/>
</dbReference>
<evidence type="ECO:0000256" key="9">
    <source>
        <dbReference type="ARBA" id="ARBA00023180"/>
    </source>
</evidence>
<keyword evidence="2" id="KW-1003">Cell membrane</keyword>
<comment type="caution">
    <text evidence="15">The sequence shown here is derived from an EMBL/GenBank/DDBJ whole genome shotgun (WGS) entry which is preliminary data.</text>
</comment>
<evidence type="ECO:0000313" key="16">
    <source>
        <dbReference type="Proteomes" id="UP001488838"/>
    </source>
</evidence>
<keyword evidence="5 13" id="KW-1133">Transmembrane helix</keyword>
<feature type="domain" description="G-protein coupled receptors family 1 profile" evidence="14">
    <location>
        <begin position="373"/>
        <end position="621"/>
    </location>
</feature>
<proteinExistence type="inferred from homology"/>
<name>A0AAW0HEV9_MYOGA</name>
<keyword evidence="3" id="KW-0597">Phosphoprotein</keyword>
<dbReference type="InterPro" id="IPR003981">
    <property type="entry name" value="Leukotriene_B4_rcpt"/>
</dbReference>
<evidence type="ECO:0000313" key="15">
    <source>
        <dbReference type="EMBL" id="KAK7801467.1"/>
    </source>
</evidence>
<keyword evidence="4 12" id="KW-0812">Transmembrane</keyword>
<comment type="subcellular location">
    <subcellularLocation>
        <location evidence="1">Cell membrane</location>
        <topology evidence="1">Multi-pass membrane protein</topology>
    </subcellularLocation>
</comment>
<feature type="transmembrane region" description="Helical" evidence="13">
    <location>
        <begin position="604"/>
        <end position="629"/>
    </location>
</feature>
<sequence>MSVCYRPPGNETLLSWKASRATGTAFLLLAALLGLPGNGFVVWSLAGWRPTAGRPLAATLVLHLALADGAVLLLTPLFVAFLSGQAWPLGQVGCKAVYYVCALSMYASVLLTGLLSLQRCLAVTRPFLAPRLRSPALARRLLLGVWLAALVLAVPAAVYRHLWGDRVCQLCHPSAVHAAAHLSLETLTAFVLPFGTVLSCYGVTLARLRGARWGSGRHGTRVGRLVSAIVLAFALLWTPYHAVNLLQAVAALAPPEGLLARLGGAGQAARAGTTALAFFSSSVNPVLYVFTAGDLLPRAGPRFLTRLFEGSGDTRGGSRSREGTMELRTTPRLKVLLMAPNTTSPAASSSPGGMSLSLPIVLLSVALAVGLPGNSFVVWSILKRMQKRSVTALLVLNLALADLAVLLTAPFFLHFLAQGTWTFRMIGCRLCHYVCGVSMYASVLLITIMSLDRSLAVAKPFVSQKVRTKTIARWVLASIWVVSFLLATPVIVYRSVKQLNRTLVCQQDYPSDGHRAFHLLFETITGFLLPFLAVVASYSDIGRRLQARRFRRSRRTGRLVALIILAFAAFWLPYHLVNLVEAGRALAGWDKTDSVAKHLKMARYVLIALAFLSSSVNPVLYACAGGGLLRSAGVGFVVKLLEATGSEVYSTRRGGTLCQSQKATLACPEQGPPEASMTSSTPS</sequence>
<feature type="transmembrane region" description="Helical" evidence="13">
    <location>
        <begin position="137"/>
        <end position="158"/>
    </location>
</feature>
<dbReference type="Pfam" id="PF00001">
    <property type="entry name" value="7tm_1"/>
    <property type="match status" value="2"/>
</dbReference>
<dbReference type="GO" id="GO:0007200">
    <property type="term" value="P:phospholipase C-activating G protein-coupled receptor signaling pathway"/>
    <property type="evidence" value="ECO:0007669"/>
    <property type="project" value="TreeGrafter"/>
</dbReference>
<dbReference type="InterPro" id="IPR000276">
    <property type="entry name" value="GPCR_Rhodpsn"/>
</dbReference>
<dbReference type="InterPro" id="IPR000826">
    <property type="entry name" value="Formyl_rcpt-rel"/>
</dbReference>
<dbReference type="PANTHER" id="PTHR24225:SF72">
    <property type="entry name" value="G-PROTEIN COUPLED RECEPTORS FAMILY 1 PROFILE DOMAIN-CONTAINING PROTEIN-RELATED"/>
    <property type="match status" value="1"/>
</dbReference>
<dbReference type="GO" id="GO:0006954">
    <property type="term" value="P:inflammatory response"/>
    <property type="evidence" value="ECO:0007669"/>
    <property type="project" value="TreeGrafter"/>
</dbReference>
<dbReference type="GO" id="GO:0004974">
    <property type="term" value="F:leukotriene receptor activity"/>
    <property type="evidence" value="ECO:0007669"/>
    <property type="project" value="InterPro"/>
</dbReference>
<dbReference type="InterPro" id="IPR003982">
    <property type="entry name" value="Leukotriene_B4_typ-2_rcpt"/>
</dbReference>
<keyword evidence="16" id="KW-1185">Reference proteome</keyword>
<dbReference type="Gene3D" id="1.20.1070.10">
    <property type="entry name" value="Rhodopsin 7-helix transmembrane proteins"/>
    <property type="match status" value="2"/>
</dbReference>
<keyword evidence="9" id="KW-0325">Glycoprotein</keyword>
<dbReference type="PANTHER" id="PTHR24225">
    <property type="entry name" value="CHEMOTACTIC RECEPTOR"/>
    <property type="match status" value="1"/>
</dbReference>
<keyword evidence="8 12" id="KW-0675">Receptor</keyword>
<evidence type="ECO:0000256" key="11">
    <source>
        <dbReference type="ARBA" id="ARBA00025736"/>
    </source>
</evidence>
<dbReference type="InterPro" id="IPR017452">
    <property type="entry name" value="GPCR_Rhodpsn_7TM"/>
</dbReference>
<feature type="transmembrane region" description="Helical" evidence="13">
    <location>
        <begin position="25"/>
        <end position="48"/>
    </location>
</feature>
<feature type="transmembrane region" description="Helical" evidence="13">
    <location>
        <begin position="559"/>
        <end position="577"/>
    </location>
</feature>
<evidence type="ECO:0000256" key="7">
    <source>
        <dbReference type="ARBA" id="ARBA00023136"/>
    </source>
</evidence>
<feature type="transmembrane region" description="Helical" evidence="13">
    <location>
        <begin position="516"/>
        <end position="538"/>
    </location>
</feature>